<dbReference type="InterPro" id="IPR011701">
    <property type="entry name" value="MFS"/>
</dbReference>
<feature type="transmembrane region" description="Helical" evidence="6">
    <location>
        <begin position="116"/>
        <end position="134"/>
    </location>
</feature>
<evidence type="ECO:0000313" key="8">
    <source>
        <dbReference type="EMBL" id="EGE47069.1"/>
    </source>
</evidence>
<dbReference type="CDD" id="cd17324">
    <property type="entry name" value="MFS_NepI_like"/>
    <property type="match status" value="1"/>
</dbReference>
<evidence type="ECO:0000256" key="6">
    <source>
        <dbReference type="SAM" id="Phobius"/>
    </source>
</evidence>
<feature type="transmembrane region" description="Helical" evidence="6">
    <location>
        <begin position="86"/>
        <end position="110"/>
    </location>
</feature>
<feature type="transmembrane region" description="Helical" evidence="6">
    <location>
        <begin position="21"/>
        <end position="48"/>
    </location>
</feature>
<accession>F1YW76</accession>
<organism evidence="8 9">
    <name type="scientific">Acetobacter pomorum DM001</name>
    <dbReference type="NCBI Taxonomy" id="945681"/>
    <lineage>
        <taxon>Bacteria</taxon>
        <taxon>Pseudomonadati</taxon>
        <taxon>Pseudomonadota</taxon>
        <taxon>Alphaproteobacteria</taxon>
        <taxon>Acetobacterales</taxon>
        <taxon>Acetobacteraceae</taxon>
        <taxon>Acetobacter</taxon>
    </lineage>
</organism>
<feature type="transmembrane region" description="Helical" evidence="6">
    <location>
        <begin position="173"/>
        <end position="195"/>
    </location>
</feature>
<feature type="transmembrane region" description="Helical" evidence="6">
    <location>
        <begin position="280"/>
        <end position="299"/>
    </location>
</feature>
<dbReference type="GO" id="GO:0005886">
    <property type="term" value="C:plasma membrane"/>
    <property type="evidence" value="ECO:0007669"/>
    <property type="project" value="UniProtKB-SubCell"/>
</dbReference>
<dbReference type="PANTHER" id="PTHR43124">
    <property type="entry name" value="PURINE EFFLUX PUMP PBUE"/>
    <property type="match status" value="1"/>
</dbReference>
<evidence type="ECO:0000256" key="4">
    <source>
        <dbReference type="ARBA" id="ARBA00022989"/>
    </source>
</evidence>
<feature type="transmembrane region" description="Helical" evidence="6">
    <location>
        <begin position="60"/>
        <end position="79"/>
    </location>
</feature>
<feature type="transmembrane region" description="Helical" evidence="6">
    <location>
        <begin position="251"/>
        <end position="273"/>
    </location>
</feature>
<dbReference type="EMBL" id="AEUP01000031">
    <property type="protein sequence ID" value="EGE47069.1"/>
    <property type="molecule type" value="Genomic_DNA"/>
</dbReference>
<keyword evidence="3 6" id="KW-0812">Transmembrane</keyword>
<evidence type="ECO:0000256" key="5">
    <source>
        <dbReference type="ARBA" id="ARBA00023136"/>
    </source>
</evidence>
<keyword evidence="5 6" id="KW-0472">Membrane</keyword>
<feature type="transmembrane region" description="Helical" evidence="6">
    <location>
        <begin position="342"/>
        <end position="364"/>
    </location>
</feature>
<dbReference type="SUPFAM" id="SSF103473">
    <property type="entry name" value="MFS general substrate transporter"/>
    <property type="match status" value="1"/>
</dbReference>
<dbReference type="PROSITE" id="PS50850">
    <property type="entry name" value="MFS"/>
    <property type="match status" value="1"/>
</dbReference>
<protein>
    <submittedName>
        <fullName evidence="8">Transcription regulatory protein OpdE</fullName>
    </submittedName>
</protein>
<evidence type="ECO:0000256" key="3">
    <source>
        <dbReference type="ARBA" id="ARBA00022692"/>
    </source>
</evidence>
<evidence type="ECO:0000256" key="1">
    <source>
        <dbReference type="ARBA" id="ARBA00004651"/>
    </source>
</evidence>
<sequence length="404" mass="42070">MKEVSGISQVGPEARSGSWSGVLAMSLGAFALIASEFMPVSLLTPIAADLQSSEGQAGQAISVSGAFAVLTSLFISSLTRGLDRKWLLLGLIGVMIVSGSVVSVAPNYLIFMLGRALIGVVIGGFWSMSAATVMRLVEEHHVPRALAILNGGNALATVIAAPAGSFLGGLIGWRGAFFCVVPVAVIVFLWQLVSLPSMTSGKTHASPNVFRLLKKPLVAVGMAGAGLFFMGQFSLFTYVRPFLEIVAHVNVSTLSFILLLIGVSGLVGTLLIGGLLKNSVYPVLIIIPFIMALLVVGLLCLGKSIVMSAVILTIWGLFATSAPVGWWTWLARTLPNDAEAGGGLMVAVVQLAITMGATCGGILFDGSGYRATFGVSALILIAASLSALMANRIYKRGVYVAILK</sequence>
<feature type="transmembrane region" description="Helical" evidence="6">
    <location>
        <begin position="370"/>
        <end position="390"/>
    </location>
</feature>
<dbReference type="OrthoDB" id="9812189at2"/>
<comment type="subcellular location">
    <subcellularLocation>
        <location evidence="1">Cell membrane</location>
        <topology evidence="1">Multi-pass membrane protein</topology>
    </subcellularLocation>
</comment>
<dbReference type="InterPro" id="IPR050189">
    <property type="entry name" value="MFS_Efflux_Transporters"/>
</dbReference>
<keyword evidence="2" id="KW-1003">Cell membrane</keyword>
<evidence type="ECO:0000256" key="2">
    <source>
        <dbReference type="ARBA" id="ARBA00022475"/>
    </source>
</evidence>
<dbReference type="InterPro" id="IPR036259">
    <property type="entry name" value="MFS_trans_sf"/>
</dbReference>
<feature type="transmembrane region" description="Helical" evidence="6">
    <location>
        <begin position="216"/>
        <end position="239"/>
    </location>
</feature>
<evidence type="ECO:0000259" key="7">
    <source>
        <dbReference type="PROSITE" id="PS50850"/>
    </source>
</evidence>
<feature type="transmembrane region" description="Helical" evidence="6">
    <location>
        <begin position="305"/>
        <end position="330"/>
    </location>
</feature>
<evidence type="ECO:0000313" key="9">
    <source>
        <dbReference type="Proteomes" id="UP000018454"/>
    </source>
</evidence>
<dbReference type="PANTHER" id="PTHR43124:SF5">
    <property type="entry name" value="PURINE RIBONUCLEOSIDE EFFLUX PUMP NEPI"/>
    <property type="match status" value="1"/>
</dbReference>
<name>F1YW76_9PROT</name>
<proteinExistence type="predicted"/>
<dbReference type="Pfam" id="PF07690">
    <property type="entry name" value="MFS_1"/>
    <property type="match status" value="1"/>
</dbReference>
<keyword evidence="4 6" id="KW-1133">Transmembrane helix</keyword>
<feature type="transmembrane region" description="Helical" evidence="6">
    <location>
        <begin position="146"/>
        <end position="167"/>
    </location>
</feature>
<dbReference type="Proteomes" id="UP000018454">
    <property type="component" value="Unassembled WGS sequence"/>
</dbReference>
<comment type="caution">
    <text evidence="8">The sequence shown here is derived from an EMBL/GenBank/DDBJ whole genome shotgun (WGS) entry which is preliminary data.</text>
</comment>
<dbReference type="GO" id="GO:0022857">
    <property type="term" value="F:transmembrane transporter activity"/>
    <property type="evidence" value="ECO:0007669"/>
    <property type="project" value="InterPro"/>
</dbReference>
<dbReference type="AlphaFoldDB" id="F1YW76"/>
<gene>
    <name evidence="8" type="primary">opdE</name>
    <name evidence="8" type="ORF">APO_2485</name>
</gene>
<dbReference type="Gene3D" id="1.20.1250.20">
    <property type="entry name" value="MFS general substrate transporter like domains"/>
    <property type="match status" value="1"/>
</dbReference>
<feature type="domain" description="Major facilitator superfamily (MFS) profile" evidence="7">
    <location>
        <begin position="21"/>
        <end position="395"/>
    </location>
</feature>
<reference evidence="8 9" key="1">
    <citation type="journal article" date="2011" name="Science">
        <title>Drosophila microbiome modulates host developmental and metabolic homeostasis via insulin signaling.</title>
        <authorList>
            <person name="Shin S.C."/>
            <person name="Kim S.H."/>
            <person name="You H."/>
            <person name="Kim B."/>
            <person name="Kim A.C."/>
            <person name="Lee K.A."/>
            <person name="Yoon J.H."/>
            <person name="Ryu J.H."/>
            <person name="Lee W.J."/>
        </authorList>
    </citation>
    <scope>NUCLEOTIDE SEQUENCE [LARGE SCALE GENOMIC DNA]</scope>
    <source>
        <strain evidence="8 9">DM001</strain>
    </source>
</reference>
<dbReference type="InterPro" id="IPR020846">
    <property type="entry name" value="MFS_dom"/>
</dbReference>